<organism evidence="5 6">
    <name type="scientific">Streptomyces finlayi</name>
    <dbReference type="NCBI Taxonomy" id="67296"/>
    <lineage>
        <taxon>Bacteria</taxon>
        <taxon>Bacillati</taxon>
        <taxon>Actinomycetota</taxon>
        <taxon>Actinomycetes</taxon>
        <taxon>Kitasatosporales</taxon>
        <taxon>Streptomycetaceae</taxon>
        <taxon>Streptomyces</taxon>
    </lineage>
</organism>
<gene>
    <name evidence="5" type="ORF">GCM10010334_04640</name>
</gene>
<comment type="catalytic activity">
    <reaction evidence="2">
        <text>oxidized coenzyme F420-(gamma-L-Glu)(n) + a quinol + H(+) = reduced coenzyme F420-(gamma-L-Glu)(n) + a quinone</text>
        <dbReference type="Rhea" id="RHEA:39663"/>
        <dbReference type="Rhea" id="RHEA-COMP:12939"/>
        <dbReference type="Rhea" id="RHEA-COMP:14378"/>
        <dbReference type="ChEBI" id="CHEBI:15378"/>
        <dbReference type="ChEBI" id="CHEBI:24646"/>
        <dbReference type="ChEBI" id="CHEBI:132124"/>
        <dbReference type="ChEBI" id="CHEBI:133980"/>
        <dbReference type="ChEBI" id="CHEBI:139511"/>
    </reaction>
</comment>
<dbReference type="GO" id="GO:0070967">
    <property type="term" value="F:coenzyme F420 binding"/>
    <property type="evidence" value="ECO:0007669"/>
    <property type="project" value="TreeGrafter"/>
</dbReference>
<dbReference type="Gene3D" id="1.20.120.520">
    <property type="entry name" value="nmb1532 protein domain like"/>
    <property type="match status" value="1"/>
</dbReference>
<dbReference type="AlphaFoldDB" id="A0A918WSN4"/>
<dbReference type="Gene3D" id="2.30.110.10">
    <property type="entry name" value="Electron Transport, Fmn-binding Protein, Chain A"/>
    <property type="match status" value="1"/>
</dbReference>
<dbReference type="GO" id="GO:0016491">
    <property type="term" value="F:oxidoreductase activity"/>
    <property type="evidence" value="ECO:0007669"/>
    <property type="project" value="InterPro"/>
</dbReference>
<name>A0A918WSN4_9ACTN</name>
<reference evidence="5" key="1">
    <citation type="journal article" date="2014" name="Int. J. Syst. Evol. Microbiol.">
        <title>Complete genome sequence of Corynebacterium casei LMG S-19264T (=DSM 44701T), isolated from a smear-ripened cheese.</title>
        <authorList>
            <consortium name="US DOE Joint Genome Institute (JGI-PGF)"/>
            <person name="Walter F."/>
            <person name="Albersmeier A."/>
            <person name="Kalinowski J."/>
            <person name="Ruckert C."/>
        </authorList>
    </citation>
    <scope>NUCLEOTIDE SEQUENCE</scope>
    <source>
        <strain evidence="5">JCM 4637</strain>
    </source>
</reference>
<dbReference type="Pfam" id="PF04075">
    <property type="entry name" value="F420H2_quin_red"/>
    <property type="match status" value="1"/>
</dbReference>
<sequence>MRFNQWVIDEFRAHEGKVGGPFEGGDLLLLTTTGARSGARHTVPLGYARTEDGRLLVTGSNLGADTHPAWYHNVLTHPAVEVEVGTESFGAVAVPAEGERRDRLFERIVRTSSGYADYQAQTARILPVVVLERTEYGPAGGPRPALTVGDKLLEIHVWLRGQLARVRADAEAHFAAAAADPGAPTLPGLGLQIRQHCLAFCETLDFHHRSEDAAVFPQIEHHQPHLAEALARLREEHRKVADLKSELAAHIREFRTADPGTFLAELTRMSEELTAHMDYEESVILPILSGIPLPSGPPPATA</sequence>
<comment type="similarity">
    <text evidence="1">Belongs to the F420H(2)-dependent quinone reductase family.</text>
</comment>
<dbReference type="InterPro" id="IPR004378">
    <property type="entry name" value="F420H2_quin_Rdtase"/>
</dbReference>
<dbReference type="Pfam" id="PF01814">
    <property type="entry name" value="Hemerythrin"/>
    <property type="match status" value="1"/>
</dbReference>
<proteinExistence type="inferred from homology"/>
<dbReference type="SUPFAM" id="SSF50475">
    <property type="entry name" value="FMN-binding split barrel"/>
    <property type="match status" value="1"/>
</dbReference>
<keyword evidence="3" id="KW-0175">Coiled coil</keyword>
<comment type="caution">
    <text evidence="5">The sequence shown here is derived from an EMBL/GenBank/DDBJ whole genome shotgun (WGS) entry which is preliminary data.</text>
</comment>
<dbReference type="GO" id="GO:0005886">
    <property type="term" value="C:plasma membrane"/>
    <property type="evidence" value="ECO:0007669"/>
    <property type="project" value="TreeGrafter"/>
</dbReference>
<dbReference type="InterPro" id="IPR012312">
    <property type="entry name" value="Hemerythrin-like"/>
</dbReference>
<dbReference type="EMBL" id="BMVC01000001">
    <property type="protein sequence ID" value="GHC78893.1"/>
    <property type="molecule type" value="Genomic_DNA"/>
</dbReference>
<dbReference type="InterPro" id="IPR012349">
    <property type="entry name" value="Split_barrel_FMN-bd"/>
</dbReference>
<dbReference type="CDD" id="cd12108">
    <property type="entry name" value="Hr-like"/>
    <property type="match status" value="1"/>
</dbReference>
<protein>
    <submittedName>
        <fullName evidence="5">Cation-binding protein</fullName>
    </submittedName>
</protein>
<feature type="coiled-coil region" evidence="3">
    <location>
        <begin position="226"/>
        <end position="253"/>
    </location>
</feature>
<evidence type="ECO:0000259" key="4">
    <source>
        <dbReference type="Pfam" id="PF01814"/>
    </source>
</evidence>
<evidence type="ECO:0000256" key="2">
    <source>
        <dbReference type="ARBA" id="ARBA00049106"/>
    </source>
</evidence>
<dbReference type="RefSeq" id="WP_189820953.1">
    <property type="nucleotide sequence ID" value="NZ_BMVC01000001.1"/>
</dbReference>
<reference evidence="5" key="2">
    <citation type="submission" date="2020-09" db="EMBL/GenBank/DDBJ databases">
        <authorList>
            <person name="Sun Q."/>
            <person name="Ohkuma M."/>
        </authorList>
    </citation>
    <scope>NUCLEOTIDE SEQUENCE</scope>
    <source>
        <strain evidence="5">JCM 4637</strain>
    </source>
</reference>
<dbReference type="PANTHER" id="PTHR39428:SF1">
    <property type="entry name" value="F420H(2)-DEPENDENT QUINONE REDUCTASE RV1261C"/>
    <property type="match status" value="1"/>
</dbReference>
<accession>A0A918WSN4</accession>
<dbReference type="Proteomes" id="UP000638353">
    <property type="component" value="Unassembled WGS sequence"/>
</dbReference>
<dbReference type="PANTHER" id="PTHR39428">
    <property type="entry name" value="F420H(2)-DEPENDENT QUINONE REDUCTASE RV1261C"/>
    <property type="match status" value="1"/>
</dbReference>
<feature type="domain" description="Hemerythrin-like" evidence="4">
    <location>
        <begin position="150"/>
        <end position="288"/>
    </location>
</feature>
<evidence type="ECO:0000256" key="3">
    <source>
        <dbReference type="SAM" id="Coils"/>
    </source>
</evidence>
<evidence type="ECO:0000313" key="6">
    <source>
        <dbReference type="Proteomes" id="UP000638353"/>
    </source>
</evidence>
<evidence type="ECO:0000256" key="1">
    <source>
        <dbReference type="ARBA" id="ARBA00008710"/>
    </source>
</evidence>
<dbReference type="NCBIfam" id="TIGR00026">
    <property type="entry name" value="hi_GC_TIGR00026"/>
    <property type="match status" value="1"/>
</dbReference>
<evidence type="ECO:0000313" key="5">
    <source>
        <dbReference type="EMBL" id="GHC78893.1"/>
    </source>
</evidence>